<dbReference type="RefSeq" id="WP_141644865.1">
    <property type="nucleotide sequence ID" value="NZ_VIFM01000100.1"/>
</dbReference>
<dbReference type="InterPro" id="IPR011750">
    <property type="entry name" value="Gmx_para_CXXCG"/>
</dbReference>
<sequence>MRYYTLQEREKVRWSGRYDMGRRWQLPGVSCPTCGNTWGGGGYDYPAVDLSRLGGGAKALERPRCVPWAEFEALRASVLPLVPSGAVVTPGSGFGPLTGRAQGRFGPVSVHMPWTLLVRPDVVRRLDGLTGAVPVPATFRRAGSDGELFELQVLPGGTLVGEDRHKPCKTCGRASWVLPPPERRRLAVPPSSDFARATASVVVVSERVVEQLERQLEESDVVALDVSGSPGYERRSDIAPPA</sequence>
<dbReference type="Pfam" id="PF09535">
    <property type="entry name" value="Gmx_para_CXXCG"/>
    <property type="match status" value="1"/>
</dbReference>
<dbReference type="NCBIfam" id="TIGR02264">
    <property type="entry name" value="gmx_para_CXXCG"/>
    <property type="match status" value="1"/>
</dbReference>
<keyword evidence="2" id="KW-1185">Reference proteome</keyword>
<organism evidence="1 2">
    <name type="scientific">Myxococcus llanfairpwllgwyngyllgogerychwyrndrobwllllantysiliogogogochensis</name>
    <dbReference type="NCBI Taxonomy" id="2590453"/>
    <lineage>
        <taxon>Bacteria</taxon>
        <taxon>Pseudomonadati</taxon>
        <taxon>Myxococcota</taxon>
        <taxon>Myxococcia</taxon>
        <taxon>Myxococcales</taxon>
        <taxon>Cystobacterineae</taxon>
        <taxon>Myxococcaceae</taxon>
        <taxon>Myxococcus</taxon>
    </lineage>
</organism>
<evidence type="ECO:0000313" key="2">
    <source>
        <dbReference type="Proteomes" id="UP000315369"/>
    </source>
</evidence>
<gene>
    <name evidence="1" type="ORF">FJV41_23980</name>
</gene>
<dbReference type="AlphaFoldDB" id="A0A540WWS8"/>
<reference evidence="1 2" key="1">
    <citation type="submission" date="2019-06" db="EMBL/GenBank/DDBJ databases">
        <authorList>
            <person name="Livingstone P."/>
            <person name="Whitworth D."/>
        </authorList>
    </citation>
    <scope>NUCLEOTIDE SEQUENCE [LARGE SCALE GENOMIC DNA]</scope>
    <source>
        <strain evidence="1 2">AM401</strain>
    </source>
</reference>
<proteinExistence type="predicted"/>
<name>A0A540WWS8_9BACT</name>
<dbReference type="Proteomes" id="UP000315369">
    <property type="component" value="Unassembled WGS sequence"/>
</dbReference>
<accession>A0A540WWS8</accession>
<dbReference type="OrthoDB" id="5498520at2"/>
<evidence type="ECO:0000313" key="1">
    <source>
        <dbReference type="EMBL" id="TQF13452.1"/>
    </source>
</evidence>
<protein>
    <submittedName>
        <fullName evidence="1">Uncharacterized protein</fullName>
    </submittedName>
</protein>
<comment type="caution">
    <text evidence="1">The sequence shown here is derived from an EMBL/GenBank/DDBJ whole genome shotgun (WGS) entry which is preliminary data.</text>
</comment>
<dbReference type="EMBL" id="VIFM01000100">
    <property type="protein sequence ID" value="TQF13452.1"/>
    <property type="molecule type" value="Genomic_DNA"/>
</dbReference>